<comment type="caution">
    <text evidence="1">The sequence shown here is derived from an EMBL/GenBank/DDBJ whole genome shotgun (WGS) entry which is preliminary data.</text>
</comment>
<dbReference type="Proteomes" id="UP000220629">
    <property type="component" value="Unassembled WGS sequence"/>
</dbReference>
<accession>A0A2A7SAA0</accession>
<name>A0A2A7SAA0_BURGA</name>
<evidence type="ECO:0000313" key="2">
    <source>
        <dbReference type="Proteomes" id="UP000220629"/>
    </source>
</evidence>
<dbReference type="AlphaFoldDB" id="A0A2A7SAA0"/>
<proteinExistence type="predicted"/>
<dbReference type="EMBL" id="PDDY01000002">
    <property type="protein sequence ID" value="PEH40634.1"/>
    <property type="molecule type" value="Genomic_DNA"/>
</dbReference>
<evidence type="ECO:0000313" key="1">
    <source>
        <dbReference type="EMBL" id="PEH40634.1"/>
    </source>
</evidence>
<gene>
    <name evidence="1" type="ORF">CRM94_16690</name>
</gene>
<protein>
    <submittedName>
        <fullName evidence="1">Uncharacterized protein</fullName>
    </submittedName>
</protein>
<sequence>MIDAYFSYLEHRLILMRAFTGKALVHGELLDILRARWDKKFKMIGLASIERGRLLGRLKALKERIRNPFAHGGVENDGGSIYCHVPNVGAIPSNMSASGKGVRFGFIPVDTEEHKSACRLFDSIDEFLGSGDLRVANALAEGGLHAAWDADHLQLYRHLQSASDDEVEDYIHHWHDEQDRFENMDF</sequence>
<organism evidence="1 2">
    <name type="scientific">Burkholderia gladioli</name>
    <name type="common">Pseudomonas marginata</name>
    <name type="synonym">Phytomonas marginata</name>
    <dbReference type="NCBI Taxonomy" id="28095"/>
    <lineage>
        <taxon>Bacteria</taxon>
        <taxon>Pseudomonadati</taxon>
        <taxon>Pseudomonadota</taxon>
        <taxon>Betaproteobacteria</taxon>
        <taxon>Burkholderiales</taxon>
        <taxon>Burkholderiaceae</taxon>
        <taxon>Burkholderia</taxon>
    </lineage>
</organism>
<reference evidence="2" key="1">
    <citation type="submission" date="2017-09" db="EMBL/GenBank/DDBJ databases">
        <title>FDA dAtabase for Regulatory Grade micrObial Sequences (FDA-ARGOS): Supporting development and validation of Infectious Disease Dx tests.</title>
        <authorList>
            <person name="Minogue T."/>
            <person name="Wolcott M."/>
            <person name="Wasieloski L."/>
            <person name="Aguilar W."/>
            <person name="Moore D."/>
            <person name="Tallon L."/>
            <person name="Sadzewicz L."/>
            <person name="Ott S."/>
            <person name="Zhao X."/>
            <person name="Nagaraj S."/>
            <person name="Vavikolanu K."/>
            <person name="Aluvathingal J."/>
            <person name="Nadendla S."/>
            <person name="Sichtig H."/>
        </authorList>
    </citation>
    <scope>NUCLEOTIDE SEQUENCE [LARGE SCALE GENOMIC DNA]</scope>
    <source>
        <strain evidence="2">FDAARGOS_390</strain>
    </source>
</reference>